<evidence type="ECO:0000256" key="1">
    <source>
        <dbReference type="ARBA" id="ARBA00000385"/>
    </source>
</evidence>
<proteinExistence type="inferred from homology"/>
<accession>M2P906</accession>
<keyword evidence="4 5" id="KW-0413">Isomerase</keyword>
<feature type="domain" description="tRNA pseudouridylate synthase B C-terminal" evidence="7">
    <location>
        <begin position="174"/>
        <end position="214"/>
    </location>
</feature>
<dbReference type="SUPFAM" id="SSF55120">
    <property type="entry name" value="Pseudouridine synthase"/>
    <property type="match status" value="1"/>
</dbReference>
<dbReference type="EC" id="5.4.99.25" evidence="5"/>
<evidence type="ECO:0000259" key="6">
    <source>
        <dbReference type="Pfam" id="PF01509"/>
    </source>
</evidence>
<dbReference type="CDD" id="cd02573">
    <property type="entry name" value="PseudoU_synth_EcTruB"/>
    <property type="match status" value="1"/>
</dbReference>
<sequence length="282" mass="31620">MVMKMDGIIVVNKEKGMTSHDVVNIARKALHTKKVGHAGTLDPDATGVLVLAVNKATKALQFLAADIKEYKAVLSLGIATDSYDRSGRIIDQKEFIGYTNLEKTIKSFKGDSMQMPPIYSAIKVNGKKLYEYARNNEYVRIEPRPIKIYEIEILKTYDHYIELRVLCSKGTYIRSLCFDIAKKLGYPGHMYALERTCSGHFTIAQACSIEQLKNNDFQLISLEDAFSSMDSLILEDRSIAIHGKKILSTIDHNVAVYDTSHHLLAIYGPDGEGHLKSLRGLF</sequence>
<gene>
    <name evidence="5" type="primary">truB</name>
    <name evidence="8" type="ORF">HMPREF9943_00884</name>
</gene>
<evidence type="ECO:0000256" key="3">
    <source>
        <dbReference type="ARBA" id="ARBA00022694"/>
    </source>
</evidence>
<dbReference type="InterPro" id="IPR020103">
    <property type="entry name" value="PsdUridine_synth_cat_dom_sf"/>
</dbReference>
<dbReference type="GO" id="GO:0031119">
    <property type="term" value="P:tRNA pseudouridine synthesis"/>
    <property type="evidence" value="ECO:0007669"/>
    <property type="project" value="UniProtKB-UniRule"/>
</dbReference>
<dbReference type="Proteomes" id="UP000011758">
    <property type="component" value="Unassembled WGS sequence"/>
</dbReference>
<reference evidence="8 9" key="1">
    <citation type="submission" date="2013-02" db="EMBL/GenBank/DDBJ databases">
        <title>The Genome Sequence of Lactobacillus catenaformis F0143.</title>
        <authorList>
            <consortium name="The Broad Institute Genome Sequencing Platform"/>
            <person name="Earl A."/>
            <person name="Ward D."/>
            <person name="Feldgarden M."/>
            <person name="Gevers D."/>
            <person name="Izard J."/>
            <person name="Blanton J.M."/>
            <person name="Mathney J."/>
            <person name="Dewhirst F.E."/>
            <person name="Young S.K."/>
            <person name="Zeng Q."/>
            <person name="Gargeya S."/>
            <person name="Fitzgerald M."/>
            <person name="Haas B."/>
            <person name="Abouelleil A."/>
            <person name="Alvarado L."/>
            <person name="Arachchi H.M."/>
            <person name="Berlin A."/>
            <person name="Chapman S.B."/>
            <person name="Gearin G."/>
            <person name="Goldberg J."/>
            <person name="Griggs A."/>
            <person name="Gujja S."/>
            <person name="Hansen M."/>
            <person name="Heiman D."/>
            <person name="Howarth C."/>
            <person name="Larimer J."/>
            <person name="Lui A."/>
            <person name="MacDonald P.J.P."/>
            <person name="McCowen C."/>
            <person name="Montmayeur A."/>
            <person name="Murphy C."/>
            <person name="Neiman D."/>
            <person name="Pearson M."/>
            <person name="Priest M."/>
            <person name="Roberts A."/>
            <person name="Saif S."/>
            <person name="Shea T."/>
            <person name="Sisk P."/>
            <person name="Stolte C."/>
            <person name="Sykes S."/>
            <person name="Wortman J."/>
            <person name="Nusbaum C."/>
            <person name="Birren B."/>
        </authorList>
    </citation>
    <scope>NUCLEOTIDE SEQUENCE [LARGE SCALE GENOMIC DNA]</scope>
    <source>
        <strain evidence="8 9">OT 569</strain>
    </source>
</reference>
<dbReference type="Pfam" id="PF16198">
    <property type="entry name" value="TruB_C_2"/>
    <property type="match status" value="1"/>
</dbReference>
<dbReference type="Pfam" id="PF01509">
    <property type="entry name" value="TruB_N"/>
    <property type="match status" value="1"/>
</dbReference>
<dbReference type="GO" id="GO:1990481">
    <property type="term" value="P:mRNA pseudouridine synthesis"/>
    <property type="evidence" value="ECO:0007669"/>
    <property type="project" value="TreeGrafter"/>
</dbReference>
<evidence type="ECO:0000259" key="7">
    <source>
        <dbReference type="Pfam" id="PF16198"/>
    </source>
</evidence>
<dbReference type="GO" id="GO:0003723">
    <property type="term" value="F:RNA binding"/>
    <property type="evidence" value="ECO:0007669"/>
    <property type="project" value="InterPro"/>
</dbReference>
<comment type="catalytic activity">
    <reaction evidence="1 5">
        <text>uridine(55) in tRNA = pseudouridine(55) in tRNA</text>
        <dbReference type="Rhea" id="RHEA:42532"/>
        <dbReference type="Rhea" id="RHEA-COMP:10101"/>
        <dbReference type="Rhea" id="RHEA-COMP:10102"/>
        <dbReference type="ChEBI" id="CHEBI:65314"/>
        <dbReference type="ChEBI" id="CHEBI:65315"/>
        <dbReference type="EC" id="5.4.99.25"/>
    </reaction>
</comment>
<feature type="domain" description="Pseudouridine synthase II N-terminal" evidence="6">
    <location>
        <begin position="27"/>
        <end position="173"/>
    </location>
</feature>
<evidence type="ECO:0000256" key="4">
    <source>
        <dbReference type="ARBA" id="ARBA00023235"/>
    </source>
</evidence>
<dbReference type="InterPro" id="IPR014780">
    <property type="entry name" value="tRNA_psdUridine_synth_TruB"/>
</dbReference>
<comment type="similarity">
    <text evidence="2 5">Belongs to the pseudouridine synthase TruB family. Type 1 subfamily.</text>
</comment>
<keyword evidence="3 5" id="KW-0819">tRNA processing</keyword>
<dbReference type="NCBIfam" id="TIGR00431">
    <property type="entry name" value="TruB"/>
    <property type="match status" value="1"/>
</dbReference>
<dbReference type="EMBL" id="AGEJ01000013">
    <property type="protein sequence ID" value="EMD16842.1"/>
    <property type="molecule type" value="Genomic_DNA"/>
</dbReference>
<keyword evidence="9" id="KW-1185">Reference proteome</keyword>
<dbReference type="InterPro" id="IPR002501">
    <property type="entry name" value="PsdUridine_synth_N"/>
</dbReference>
<evidence type="ECO:0000256" key="5">
    <source>
        <dbReference type="HAMAP-Rule" id="MF_01080"/>
    </source>
</evidence>
<comment type="caution">
    <text evidence="8">The sequence shown here is derived from an EMBL/GenBank/DDBJ whole genome shotgun (WGS) entry which is preliminary data.</text>
</comment>
<dbReference type="PANTHER" id="PTHR13767:SF2">
    <property type="entry name" value="PSEUDOURIDYLATE SYNTHASE TRUB1"/>
    <property type="match status" value="1"/>
</dbReference>
<protein>
    <recommendedName>
        <fullName evidence="5">tRNA pseudouridine synthase B</fullName>
        <ecNumber evidence="5">5.4.99.25</ecNumber>
    </recommendedName>
    <alternativeName>
        <fullName evidence="5">tRNA pseudouridine(55) synthase</fullName>
        <shortName evidence="5">Psi55 synthase</shortName>
    </alternativeName>
    <alternativeName>
        <fullName evidence="5">tRNA pseudouridylate synthase</fullName>
    </alternativeName>
    <alternativeName>
        <fullName evidence="5">tRNA-uridine isomerase</fullName>
    </alternativeName>
</protein>
<feature type="active site" description="Nucleophile" evidence="5">
    <location>
        <position position="42"/>
    </location>
</feature>
<evidence type="ECO:0000256" key="2">
    <source>
        <dbReference type="ARBA" id="ARBA00005642"/>
    </source>
</evidence>
<dbReference type="GO" id="GO:0160148">
    <property type="term" value="F:tRNA pseudouridine(55) synthase activity"/>
    <property type="evidence" value="ECO:0007669"/>
    <property type="project" value="UniProtKB-EC"/>
</dbReference>
<organism evidence="8 9">
    <name type="scientific">Eggerthia catenaformis OT 569 = DSM 20559</name>
    <dbReference type="NCBI Taxonomy" id="999415"/>
    <lineage>
        <taxon>Bacteria</taxon>
        <taxon>Bacillati</taxon>
        <taxon>Bacillota</taxon>
        <taxon>Erysipelotrichia</taxon>
        <taxon>Erysipelotrichales</taxon>
        <taxon>Coprobacillaceae</taxon>
        <taxon>Eggerthia</taxon>
    </lineage>
</organism>
<comment type="function">
    <text evidence="5">Responsible for synthesis of pseudouridine from uracil-55 in the psi GC loop of transfer RNAs.</text>
</comment>
<evidence type="ECO:0000313" key="9">
    <source>
        <dbReference type="Proteomes" id="UP000011758"/>
    </source>
</evidence>
<dbReference type="Gene3D" id="3.30.2350.10">
    <property type="entry name" value="Pseudouridine synthase"/>
    <property type="match status" value="1"/>
</dbReference>
<dbReference type="PATRIC" id="fig|999415.3.peg.890"/>
<dbReference type="eggNOG" id="COG0130">
    <property type="taxonomic scope" value="Bacteria"/>
</dbReference>
<dbReference type="STRING" id="999415.HMPREF9943_00884"/>
<evidence type="ECO:0000313" key="8">
    <source>
        <dbReference type="EMBL" id="EMD16842.1"/>
    </source>
</evidence>
<dbReference type="HAMAP" id="MF_01080">
    <property type="entry name" value="TruB_bact"/>
    <property type="match status" value="1"/>
</dbReference>
<name>M2P906_9FIRM</name>
<dbReference type="InterPro" id="IPR032819">
    <property type="entry name" value="TruB_C"/>
</dbReference>
<dbReference type="AlphaFoldDB" id="M2P906"/>
<dbReference type="PANTHER" id="PTHR13767">
    <property type="entry name" value="TRNA-PSEUDOURIDINE SYNTHASE"/>
    <property type="match status" value="1"/>
</dbReference>